<evidence type="ECO:0000313" key="2">
    <source>
        <dbReference type="EMBL" id="CAA3032632.1"/>
    </source>
</evidence>
<reference evidence="2 3" key="1">
    <citation type="submission" date="2019-12" db="EMBL/GenBank/DDBJ databases">
        <authorList>
            <person name="Alioto T."/>
            <person name="Alioto T."/>
            <person name="Gomez Garrido J."/>
        </authorList>
    </citation>
    <scope>NUCLEOTIDE SEQUENCE [LARGE SCALE GENOMIC DNA]</scope>
</reference>
<dbReference type="AlphaFoldDB" id="A0A8S0VM09"/>
<accession>A0A8S0VM09</accession>
<evidence type="ECO:0000259" key="1">
    <source>
        <dbReference type="Pfam" id="PF26144"/>
    </source>
</evidence>
<keyword evidence="3" id="KW-1185">Reference proteome</keyword>
<dbReference type="OrthoDB" id="1695413at2759"/>
<dbReference type="Proteomes" id="UP000594638">
    <property type="component" value="Unassembled WGS sequence"/>
</dbReference>
<proteinExistence type="predicted"/>
<dbReference type="PANTHER" id="PTHR33981:SF3">
    <property type="entry name" value="EXPRESSED PROTEIN"/>
    <property type="match status" value="1"/>
</dbReference>
<dbReference type="EMBL" id="CACTIH010009636">
    <property type="protein sequence ID" value="CAA3032632.1"/>
    <property type="molecule type" value="Genomic_DNA"/>
</dbReference>
<protein>
    <recommendedName>
        <fullName evidence="1">Hsps-like putative alpha-crystallin-like domain-containing protein</fullName>
    </recommendedName>
</protein>
<dbReference type="PANTHER" id="PTHR33981">
    <property type="entry name" value="EXPRESSED PROTEIN"/>
    <property type="match status" value="1"/>
</dbReference>
<comment type="caution">
    <text evidence="2">The sequence shown here is derived from an EMBL/GenBank/DDBJ whole genome shotgun (WGS) entry which is preliminary data.</text>
</comment>
<sequence length="177" mass="20324">MEIHCNKPHWLKEFSGVLENVYGLVTAAKTIHEDKEGFLNAISLLFIDLQRVKVSLRNTLTHGVIKVSCTSMSCTPFMKRHNRTFTLIDPSSKHFPLGQFVREIPLSTRIPEDANIEAYYDWPQTILEILVPKLHEGPEEHEVCVCLRPNHGNNNLTLNLKFNISRRLVVPEQLDAR</sequence>
<dbReference type="InterPro" id="IPR058937">
    <property type="entry name" value="ACL_Hsps-like_put"/>
</dbReference>
<organism evidence="2 3">
    <name type="scientific">Olea europaea subsp. europaea</name>
    <dbReference type="NCBI Taxonomy" id="158383"/>
    <lineage>
        <taxon>Eukaryota</taxon>
        <taxon>Viridiplantae</taxon>
        <taxon>Streptophyta</taxon>
        <taxon>Embryophyta</taxon>
        <taxon>Tracheophyta</taxon>
        <taxon>Spermatophyta</taxon>
        <taxon>Magnoliopsida</taxon>
        <taxon>eudicotyledons</taxon>
        <taxon>Gunneridae</taxon>
        <taxon>Pentapetalae</taxon>
        <taxon>asterids</taxon>
        <taxon>lamiids</taxon>
        <taxon>Lamiales</taxon>
        <taxon>Oleaceae</taxon>
        <taxon>Oleeae</taxon>
        <taxon>Olea</taxon>
    </lineage>
</organism>
<name>A0A8S0VM09_OLEEU</name>
<feature type="domain" description="Hsps-like putative alpha-crystallin-like" evidence="1">
    <location>
        <begin position="25"/>
        <end position="133"/>
    </location>
</feature>
<evidence type="ECO:0000313" key="3">
    <source>
        <dbReference type="Proteomes" id="UP000594638"/>
    </source>
</evidence>
<dbReference type="Gramene" id="OE9A088598T1">
    <property type="protein sequence ID" value="OE9A088598C1"/>
    <property type="gene ID" value="OE9A088598"/>
</dbReference>
<dbReference type="Pfam" id="PF26144">
    <property type="entry name" value="ACL_Hsps-like"/>
    <property type="match status" value="1"/>
</dbReference>
<gene>
    <name evidence="2" type="ORF">OLEA9_A088598</name>
</gene>